<dbReference type="HOGENOM" id="CLU_672232_0_0_10"/>
<dbReference type="EMBL" id="CP003345">
    <property type="protein sequence ID" value="AFM02619.1"/>
    <property type="molecule type" value="Genomic_DNA"/>
</dbReference>
<dbReference type="OrthoDB" id="759000at2"/>
<accession>I4AF84</accession>
<keyword evidence="2" id="KW-1185">Reference proteome</keyword>
<dbReference type="RefSeq" id="WP_014796087.1">
    <property type="nucleotide sequence ID" value="NC_018018.1"/>
</dbReference>
<dbReference type="AlphaFoldDB" id="I4AF84"/>
<reference evidence="2" key="1">
    <citation type="submission" date="2012-06" db="EMBL/GenBank/DDBJ databases">
        <title>The complete genome of Flexibacter litoralis DSM 6794.</title>
        <authorList>
            <person name="Lucas S."/>
            <person name="Copeland A."/>
            <person name="Lapidus A."/>
            <person name="Glavina del Rio T."/>
            <person name="Dalin E."/>
            <person name="Tice H."/>
            <person name="Bruce D."/>
            <person name="Goodwin L."/>
            <person name="Pitluck S."/>
            <person name="Peters L."/>
            <person name="Ovchinnikova G."/>
            <person name="Lu M."/>
            <person name="Kyrpides N."/>
            <person name="Mavromatis K."/>
            <person name="Ivanova N."/>
            <person name="Brettin T."/>
            <person name="Detter J.C."/>
            <person name="Han C."/>
            <person name="Larimer F."/>
            <person name="Land M."/>
            <person name="Hauser L."/>
            <person name="Markowitz V."/>
            <person name="Cheng J.-F."/>
            <person name="Hugenholtz P."/>
            <person name="Woyke T."/>
            <person name="Wu D."/>
            <person name="Spring S."/>
            <person name="Lang E."/>
            <person name="Kopitz M."/>
            <person name="Brambilla E."/>
            <person name="Klenk H.-P."/>
            <person name="Eisen J.A."/>
        </authorList>
    </citation>
    <scope>NUCLEOTIDE SEQUENCE [LARGE SCALE GENOMIC DNA]</scope>
    <source>
        <strain evidence="2">ATCC 23117 / DSM 6794 / NBRC 15988 / NCIMB 1366 / Sio-4</strain>
    </source>
</reference>
<proteinExistence type="predicted"/>
<dbReference type="STRING" id="880071.Fleli_0119"/>
<organism evidence="1 2">
    <name type="scientific">Bernardetia litoralis (strain ATCC 23117 / DSM 6794 / NBRC 15988 / NCIMB 1366 / Fx l1 / Sio-4)</name>
    <name type="common">Flexibacter litoralis</name>
    <dbReference type="NCBI Taxonomy" id="880071"/>
    <lineage>
        <taxon>Bacteria</taxon>
        <taxon>Pseudomonadati</taxon>
        <taxon>Bacteroidota</taxon>
        <taxon>Cytophagia</taxon>
        <taxon>Cytophagales</taxon>
        <taxon>Bernardetiaceae</taxon>
        <taxon>Bernardetia</taxon>
    </lineage>
</organism>
<evidence type="ECO:0000313" key="1">
    <source>
        <dbReference type="EMBL" id="AFM02619.1"/>
    </source>
</evidence>
<protein>
    <submittedName>
        <fullName evidence="1">Uncharacterized protein</fullName>
    </submittedName>
</protein>
<dbReference type="Proteomes" id="UP000006054">
    <property type="component" value="Chromosome"/>
</dbReference>
<name>I4AF84_BERLS</name>
<evidence type="ECO:0000313" key="2">
    <source>
        <dbReference type="Proteomes" id="UP000006054"/>
    </source>
</evidence>
<dbReference type="KEGG" id="fli:Fleli_0119"/>
<sequence>MMNVLKKDDIIAKLRNTKSEYTNDDFTFLVDCFEIDLDNLSSNILSYSSSYLFDYFMYCIDWRHIYGLNFRMTTYDILIGSLEKVNEESVRKENFQELYQQLINIFKGKLSTSEEVEVCYNKVVSQLRRGIKLLACKKNGCKENKCKCKIPQNKGLVEFFKGYLEFVLGLSYAYVEPSTPFLSGDYQETKFKVFLWEKFIPAHQIAKCFNEYYKIILENRFNIKVDTYFALHVFVKHVVPFKTIFEYDANEYLKNYKLKHPSKHQGVNITAYPILLEDNVMATMVTEKVGVFYYPLLSSKLNEFDTADFCNFHKTAKMLYTKIEKILPIFLENIYIQEKPNIIFYENELYGIEFYENEEKLIEIGSFYPLNSDLQLKEGITKEEYNKITNKKDIPPKQKLRLRLTGKIA</sequence>
<gene>
    <name evidence="1" type="ordered locus">Fleli_0119</name>
</gene>